<dbReference type="EMBL" id="ML119652">
    <property type="protein sequence ID" value="RPA85846.1"/>
    <property type="molecule type" value="Genomic_DNA"/>
</dbReference>
<evidence type="ECO:0000313" key="2">
    <source>
        <dbReference type="EMBL" id="RPA85846.1"/>
    </source>
</evidence>
<evidence type="ECO:0000256" key="1">
    <source>
        <dbReference type="SAM" id="MobiDB-lite"/>
    </source>
</evidence>
<evidence type="ECO:0000313" key="3">
    <source>
        <dbReference type="Proteomes" id="UP000275078"/>
    </source>
</evidence>
<sequence length="452" mass="52452">MASVNPTPPESMSDPVPPLSYRQKTANWTELQERMFGSRLRDNILSCKEDLLVFNDHLPPHDPDPDDNGYDTDFEHQDRDPCGSDGCYEDWYETVEDPEHSEFFCDVHDNENWASRPFVKFCKGNAEYPQRGGEFPLNRLSCRASKELQEALKHLFQGWSGSMIRDTMIAGLLDGPHNTHESPLASWQKFPCVLTQIVEEFFLFLIYVLVPCSYRLLNKRLGRNTETKLGVREKRKQLDASICAIDSKFYSQWSPDQDIWMNFLAREKAGLVREAQVWIIEAYVRSRIWELWWFITAGHDIFRIYSFSSFSNTEQPLFGPALKHFTQFRSERIESLIMRYLDEEDVHEDVAMGLEIAETVIRSKKRDYNSTATRVDIVLGKAREHRVDETTVVDHRDLEYMEKLESEIRRAAFKCENSGVLSSTTDEYIMEINKYGVRIRPTPAPPAPGSSM</sequence>
<gene>
    <name evidence="2" type="ORF">BJ508DRAFT_168434</name>
</gene>
<dbReference type="AlphaFoldDB" id="A0A3N4IJN1"/>
<accession>A0A3N4IJN1</accession>
<dbReference type="Proteomes" id="UP000275078">
    <property type="component" value="Unassembled WGS sequence"/>
</dbReference>
<protein>
    <submittedName>
        <fullName evidence="2">Uncharacterized protein</fullName>
    </submittedName>
</protein>
<reference evidence="2 3" key="1">
    <citation type="journal article" date="2018" name="Nat. Ecol. Evol.">
        <title>Pezizomycetes genomes reveal the molecular basis of ectomycorrhizal truffle lifestyle.</title>
        <authorList>
            <person name="Murat C."/>
            <person name="Payen T."/>
            <person name="Noel B."/>
            <person name="Kuo A."/>
            <person name="Morin E."/>
            <person name="Chen J."/>
            <person name="Kohler A."/>
            <person name="Krizsan K."/>
            <person name="Balestrini R."/>
            <person name="Da Silva C."/>
            <person name="Montanini B."/>
            <person name="Hainaut M."/>
            <person name="Levati E."/>
            <person name="Barry K.W."/>
            <person name="Belfiori B."/>
            <person name="Cichocki N."/>
            <person name="Clum A."/>
            <person name="Dockter R.B."/>
            <person name="Fauchery L."/>
            <person name="Guy J."/>
            <person name="Iotti M."/>
            <person name="Le Tacon F."/>
            <person name="Lindquist E.A."/>
            <person name="Lipzen A."/>
            <person name="Malagnac F."/>
            <person name="Mello A."/>
            <person name="Molinier V."/>
            <person name="Miyauchi S."/>
            <person name="Poulain J."/>
            <person name="Riccioni C."/>
            <person name="Rubini A."/>
            <person name="Sitrit Y."/>
            <person name="Splivallo R."/>
            <person name="Traeger S."/>
            <person name="Wang M."/>
            <person name="Zifcakova L."/>
            <person name="Wipf D."/>
            <person name="Zambonelli A."/>
            <person name="Paolocci F."/>
            <person name="Nowrousian M."/>
            <person name="Ottonello S."/>
            <person name="Baldrian P."/>
            <person name="Spatafora J.W."/>
            <person name="Henrissat B."/>
            <person name="Nagy L.G."/>
            <person name="Aury J.M."/>
            <person name="Wincker P."/>
            <person name="Grigoriev I.V."/>
            <person name="Bonfante P."/>
            <person name="Martin F.M."/>
        </authorList>
    </citation>
    <scope>NUCLEOTIDE SEQUENCE [LARGE SCALE GENOMIC DNA]</scope>
    <source>
        <strain evidence="2 3">RN42</strain>
    </source>
</reference>
<name>A0A3N4IJN1_ASCIM</name>
<proteinExistence type="predicted"/>
<keyword evidence="3" id="KW-1185">Reference proteome</keyword>
<feature type="region of interest" description="Disordered" evidence="1">
    <location>
        <begin position="1"/>
        <end position="23"/>
    </location>
</feature>
<feature type="region of interest" description="Disordered" evidence="1">
    <location>
        <begin position="56"/>
        <end position="76"/>
    </location>
</feature>
<organism evidence="2 3">
    <name type="scientific">Ascobolus immersus RN42</name>
    <dbReference type="NCBI Taxonomy" id="1160509"/>
    <lineage>
        <taxon>Eukaryota</taxon>
        <taxon>Fungi</taxon>
        <taxon>Dikarya</taxon>
        <taxon>Ascomycota</taxon>
        <taxon>Pezizomycotina</taxon>
        <taxon>Pezizomycetes</taxon>
        <taxon>Pezizales</taxon>
        <taxon>Ascobolaceae</taxon>
        <taxon>Ascobolus</taxon>
    </lineage>
</organism>